<keyword evidence="1" id="KW-0732">Signal</keyword>
<evidence type="ECO:0000313" key="3">
    <source>
        <dbReference type="Proteomes" id="UP001203687"/>
    </source>
</evidence>
<sequence>MKRIKFFLFLLAASCISEMNAQTQDIIGEVKASGDVDRIHIINKTARKFTITNAEGLFEIPAQLNDTIIVSGIQYVPKEFVVTDIIMQTKTVTVNLEENINVLNQVTVGKILTGDLMSDIENSDVKRNLNFYDLGIPGYTGPQKTQSERRLYEAKSGAGLVPLNPLINWISGRTKRLKGQIKQEEIDSAVNEAYAGFSDLLFETDTLEKSKHMEFFYYSADDPKFLTLSKTKNKMQMFQFLKEKLKAFKLHIENN</sequence>
<evidence type="ECO:0000313" key="2">
    <source>
        <dbReference type="EMBL" id="MCK8481255.1"/>
    </source>
</evidence>
<protein>
    <submittedName>
        <fullName evidence="2">Carboxypeptidase-like regulatory domain-containing protein</fullName>
    </submittedName>
</protein>
<reference evidence="2" key="1">
    <citation type="submission" date="2022-04" db="EMBL/GenBank/DDBJ databases">
        <authorList>
            <person name="Ren T."/>
        </authorList>
    </citation>
    <scope>NUCLEOTIDE SEQUENCE</scope>
    <source>
        <strain evidence="2">F63249</strain>
    </source>
</reference>
<evidence type="ECO:0000256" key="1">
    <source>
        <dbReference type="SAM" id="SignalP"/>
    </source>
</evidence>
<accession>A0ABT0HBJ7</accession>
<organism evidence="2 3">
    <name type="scientific">Psychroserpens algicola</name>
    <dbReference type="NCBI Taxonomy" id="1719034"/>
    <lineage>
        <taxon>Bacteria</taxon>
        <taxon>Pseudomonadati</taxon>
        <taxon>Bacteroidota</taxon>
        <taxon>Flavobacteriia</taxon>
        <taxon>Flavobacteriales</taxon>
        <taxon>Flavobacteriaceae</taxon>
        <taxon>Psychroserpens</taxon>
    </lineage>
</organism>
<dbReference type="RefSeq" id="WP_248413225.1">
    <property type="nucleotide sequence ID" value="NZ_JALPQF010000011.1"/>
</dbReference>
<feature type="signal peptide" evidence="1">
    <location>
        <begin position="1"/>
        <end position="21"/>
    </location>
</feature>
<dbReference type="Proteomes" id="UP001203687">
    <property type="component" value="Unassembled WGS sequence"/>
</dbReference>
<gene>
    <name evidence="2" type="ORF">MUY34_11515</name>
</gene>
<feature type="chain" id="PRO_5046116721" evidence="1">
    <location>
        <begin position="22"/>
        <end position="255"/>
    </location>
</feature>
<name>A0ABT0HBJ7_9FLAO</name>
<dbReference type="SUPFAM" id="SSF49464">
    <property type="entry name" value="Carboxypeptidase regulatory domain-like"/>
    <property type="match status" value="1"/>
</dbReference>
<proteinExistence type="predicted"/>
<dbReference type="EMBL" id="JALPQF010000011">
    <property type="protein sequence ID" value="MCK8481255.1"/>
    <property type="molecule type" value="Genomic_DNA"/>
</dbReference>
<dbReference type="InterPro" id="IPR008969">
    <property type="entry name" value="CarboxyPept-like_regulatory"/>
</dbReference>
<comment type="caution">
    <text evidence="2">The sequence shown here is derived from an EMBL/GenBank/DDBJ whole genome shotgun (WGS) entry which is preliminary data.</text>
</comment>
<keyword evidence="3" id="KW-1185">Reference proteome</keyword>